<feature type="domain" description="Peptidase S9 prolyl oligopeptidase catalytic" evidence="2">
    <location>
        <begin position="539"/>
        <end position="696"/>
    </location>
</feature>
<feature type="signal peptide" evidence="1">
    <location>
        <begin position="1"/>
        <end position="31"/>
    </location>
</feature>
<dbReference type="GO" id="GO:0008236">
    <property type="term" value="F:serine-type peptidase activity"/>
    <property type="evidence" value="ECO:0007669"/>
    <property type="project" value="InterPro"/>
</dbReference>
<accession>A0A246K616</accession>
<dbReference type="Pfam" id="PF00326">
    <property type="entry name" value="Peptidase_S9"/>
    <property type="match status" value="1"/>
</dbReference>
<evidence type="ECO:0000313" key="3">
    <source>
        <dbReference type="EMBL" id="OWR01248.1"/>
    </source>
</evidence>
<feature type="chain" id="PRO_5012083282" description="Peptidase S9 prolyl oligopeptidase catalytic domain-containing protein" evidence="1">
    <location>
        <begin position="32"/>
        <end position="731"/>
    </location>
</feature>
<evidence type="ECO:0000259" key="2">
    <source>
        <dbReference type="Pfam" id="PF00326"/>
    </source>
</evidence>
<name>A0A246K616_9SPHN</name>
<evidence type="ECO:0000256" key="1">
    <source>
        <dbReference type="SAM" id="SignalP"/>
    </source>
</evidence>
<dbReference type="SUPFAM" id="SSF53474">
    <property type="entry name" value="alpha/beta-Hydrolases"/>
    <property type="match status" value="1"/>
</dbReference>
<evidence type="ECO:0000313" key="4">
    <source>
        <dbReference type="Proteomes" id="UP000197097"/>
    </source>
</evidence>
<dbReference type="SUPFAM" id="SSF82171">
    <property type="entry name" value="DPP6 N-terminal domain-like"/>
    <property type="match status" value="1"/>
</dbReference>
<dbReference type="InterPro" id="IPR029058">
    <property type="entry name" value="AB_hydrolase_fold"/>
</dbReference>
<protein>
    <recommendedName>
        <fullName evidence="2">Peptidase S9 prolyl oligopeptidase catalytic domain-containing protein</fullName>
    </recommendedName>
</protein>
<organism evidence="3 4">
    <name type="scientific">Sphingopyxis witflariensis</name>
    <dbReference type="NCBI Taxonomy" id="173675"/>
    <lineage>
        <taxon>Bacteria</taxon>
        <taxon>Pseudomonadati</taxon>
        <taxon>Pseudomonadota</taxon>
        <taxon>Alphaproteobacteria</taxon>
        <taxon>Sphingomonadales</taxon>
        <taxon>Sphingomonadaceae</taxon>
        <taxon>Sphingopyxis</taxon>
    </lineage>
</organism>
<dbReference type="InterPro" id="IPR050261">
    <property type="entry name" value="FrsA_esterase"/>
</dbReference>
<dbReference type="PANTHER" id="PTHR22946">
    <property type="entry name" value="DIENELACTONE HYDROLASE DOMAIN-CONTAINING PROTEIN-RELATED"/>
    <property type="match status" value="1"/>
</dbReference>
<comment type="caution">
    <text evidence="3">The sequence shown here is derived from an EMBL/GenBank/DDBJ whole genome shotgun (WGS) entry which is preliminary data.</text>
</comment>
<dbReference type="Proteomes" id="UP000197097">
    <property type="component" value="Unassembled WGS sequence"/>
</dbReference>
<dbReference type="EMBL" id="NISJ01000001">
    <property type="protein sequence ID" value="OWR01248.1"/>
    <property type="molecule type" value="Genomic_DNA"/>
</dbReference>
<sequence>MRAPTMTQHTIIGLSAAAFLAAAALSPVATAGESEGRSWTLDDILHAPEVSELTLSANGRFALYAAEIADSEAKRTRTQIRIVDIGAGTQHDLSSASIAKSFKRIPGTEDWSALLDIGEGQQLYRIGANGGIQPLVANPEPVAVGKADLSVSMGGGAMPHSVGILGYDWSPDGKWLWYSRLKAKAGPPHIRFDEEVSTLANRKRSSIEAEIEVFLRAPDGTVAKVITRPTRDRMAMYAGGRVIWQGDEILFRIESPDGTLGSVFETRAWNRKRQTMRTLSNERNARTLTMLRGPRNGILTTGGTGTMLELAEMRPDGQRHIYGRFGFTISDSNYALSNDGHRAVVGTRSIENPRYGLLLVERSGVREITGAASLTKCDFDDRITQAVCVEEGMATPPKLVHIDLASGKIDPLLPVSARYDEIAPLDTRPRRWTNRDGYKVSGYVMYPRGYRPGSRYPAIVITHGFDADERFADPENQWNYPAQLFAERGYVVMLINDPSPSQSADLRAAYNAWSRGSGPPDPKTMQRLIWLESVHALEDAVNELAAEGLIDPQRVGIAGYSRGAQVVNVAITHSRAFHAASSGDGGFLEPSGYAGWPAGYNPVYGGPPFGEHFEQYLRFAPSLNAEKICAPVLQQVAAAASMQAELFEALRAANVPTQLTYYPGASPASDETHIFHIPSNRLLAMRENIAWFDYWLLGKRDADAPFPERIAAWDRMAKEGRPRCDTAKPPP</sequence>
<dbReference type="Gene3D" id="3.40.50.1820">
    <property type="entry name" value="alpha/beta hydrolase"/>
    <property type="match status" value="1"/>
</dbReference>
<proteinExistence type="predicted"/>
<keyword evidence="4" id="KW-1185">Reference proteome</keyword>
<gene>
    <name evidence="3" type="ORF">CDQ91_02215</name>
</gene>
<dbReference type="AlphaFoldDB" id="A0A246K616"/>
<reference evidence="3 4" key="1">
    <citation type="journal article" date="2002" name="Int. J. Syst. Evol. Microbiol.">
        <title>Sphingopyxis witflariensis sp. nov., isolated from activated sludge.</title>
        <authorList>
            <person name="Kampfer P."/>
            <person name="Witzenberger R."/>
            <person name="Denner E.B."/>
            <person name="Busse H.J."/>
            <person name="Neef A."/>
        </authorList>
    </citation>
    <scope>NUCLEOTIDE SEQUENCE [LARGE SCALE GENOMIC DNA]</scope>
    <source>
        <strain evidence="3 4">DSM 14551</strain>
    </source>
</reference>
<dbReference type="InterPro" id="IPR001375">
    <property type="entry name" value="Peptidase_S9_cat"/>
</dbReference>
<dbReference type="GO" id="GO:0006508">
    <property type="term" value="P:proteolysis"/>
    <property type="evidence" value="ECO:0007669"/>
    <property type="project" value="InterPro"/>
</dbReference>
<keyword evidence="1" id="KW-0732">Signal</keyword>